<evidence type="ECO:0000313" key="5">
    <source>
        <dbReference type="Proteomes" id="UP000323454"/>
    </source>
</evidence>
<dbReference type="InterPro" id="IPR036412">
    <property type="entry name" value="HAD-like_sf"/>
</dbReference>
<protein>
    <submittedName>
        <fullName evidence="4">HAD family hydrolase</fullName>
    </submittedName>
</protein>
<dbReference type="Pfam" id="PF00702">
    <property type="entry name" value="Hydrolase"/>
    <property type="match status" value="1"/>
</dbReference>
<dbReference type="PANTHER" id="PTHR46470">
    <property type="entry name" value="N-ACYLNEURAMINATE-9-PHOSPHATASE"/>
    <property type="match status" value="1"/>
</dbReference>
<evidence type="ECO:0000256" key="2">
    <source>
        <dbReference type="ARBA" id="ARBA00022801"/>
    </source>
</evidence>
<proteinExistence type="predicted"/>
<gene>
    <name evidence="4" type="ORF">F0L68_06190</name>
</gene>
<dbReference type="NCBIfam" id="TIGR01509">
    <property type="entry name" value="HAD-SF-IA-v3"/>
    <property type="match status" value="1"/>
</dbReference>
<comment type="cofactor">
    <cofactor evidence="1">
        <name>Mg(2+)</name>
        <dbReference type="ChEBI" id="CHEBI:18420"/>
    </cofactor>
</comment>
<dbReference type="OrthoDB" id="9810501at2"/>
<evidence type="ECO:0000313" key="4">
    <source>
        <dbReference type="EMBL" id="KAA2264678.1"/>
    </source>
</evidence>
<name>A0A5B2XLD2_9PSEU</name>
<evidence type="ECO:0000256" key="3">
    <source>
        <dbReference type="ARBA" id="ARBA00022842"/>
    </source>
</evidence>
<accession>A0A5B2XLD2</accession>
<sequence length="234" mass="25607">MRAVIFDWGGTLTPWLTMDHLAIWRSYADVVHPDDPLRAAELASALLTAENAAWDVARVEHRAFTLGQVLAAAEAPELAEALAAFWLSWQPATHTDPDVAPLLTALRERDIRVGVLSSTAWPAAWHEEVLRRDGVLDLFDACVWSSDLPWTKPHPEAFRAAMAAVGVTDPADCVYVGDRPYDDISGAKGVGMRAVLVPHSTIPAEQQVPVDARPDAVIQRLADLLPVVDGWRSR</sequence>
<dbReference type="SFLD" id="SFLDS00003">
    <property type="entry name" value="Haloacid_Dehalogenase"/>
    <property type="match status" value="1"/>
</dbReference>
<dbReference type="RefSeq" id="WP_149848481.1">
    <property type="nucleotide sequence ID" value="NZ_VUOB01000010.1"/>
</dbReference>
<dbReference type="InterPro" id="IPR051400">
    <property type="entry name" value="HAD-like_hydrolase"/>
</dbReference>
<reference evidence="4 5" key="2">
    <citation type="submission" date="2019-09" db="EMBL/GenBank/DDBJ databases">
        <authorList>
            <person name="Jin C."/>
        </authorList>
    </citation>
    <scope>NUCLEOTIDE SEQUENCE [LARGE SCALE GENOMIC DNA]</scope>
    <source>
        <strain evidence="4 5">AN110305</strain>
    </source>
</reference>
<dbReference type="PRINTS" id="PR00413">
    <property type="entry name" value="HADHALOGNASE"/>
</dbReference>
<dbReference type="SUPFAM" id="SSF56784">
    <property type="entry name" value="HAD-like"/>
    <property type="match status" value="1"/>
</dbReference>
<dbReference type="EMBL" id="VUOB01000010">
    <property type="protein sequence ID" value="KAA2264678.1"/>
    <property type="molecule type" value="Genomic_DNA"/>
</dbReference>
<dbReference type="Proteomes" id="UP000323454">
    <property type="component" value="Unassembled WGS sequence"/>
</dbReference>
<dbReference type="InterPro" id="IPR006439">
    <property type="entry name" value="HAD-SF_hydro_IA"/>
</dbReference>
<reference evidence="4 5" key="1">
    <citation type="submission" date="2019-09" db="EMBL/GenBank/DDBJ databases">
        <title>Goodfellowia gen. nov., a new genus of the Pseudonocardineae related to Actinoalloteichus, containing Goodfellowia coeruleoviolacea gen. nov., comb. nov. gen. nov., comb. nov.</title>
        <authorList>
            <person name="Labeda D."/>
        </authorList>
    </citation>
    <scope>NUCLEOTIDE SEQUENCE [LARGE SCALE GENOMIC DNA]</scope>
    <source>
        <strain evidence="4 5">AN110305</strain>
    </source>
</reference>
<organism evidence="4 5">
    <name type="scientific">Solihabitans fulvus</name>
    <dbReference type="NCBI Taxonomy" id="1892852"/>
    <lineage>
        <taxon>Bacteria</taxon>
        <taxon>Bacillati</taxon>
        <taxon>Actinomycetota</taxon>
        <taxon>Actinomycetes</taxon>
        <taxon>Pseudonocardiales</taxon>
        <taxon>Pseudonocardiaceae</taxon>
        <taxon>Solihabitans</taxon>
    </lineage>
</organism>
<dbReference type="GO" id="GO:0016787">
    <property type="term" value="F:hydrolase activity"/>
    <property type="evidence" value="ECO:0007669"/>
    <property type="project" value="UniProtKB-KW"/>
</dbReference>
<dbReference type="SFLD" id="SFLDG01129">
    <property type="entry name" value="C1.5:_HAD__Beta-PGM__Phosphata"/>
    <property type="match status" value="1"/>
</dbReference>
<dbReference type="GO" id="GO:0044281">
    <property type="term" value="P:small molecule metabolic process"/>
    <property type="evidence" value="ECO:0007669"/>
    <property type="project" value="UniProtKB-ARBA"/>
</dbReference>
<keyword evidence="3" id="KW-0460">Magnesium</keyword>
<evidence type="ECO:0000256" key="1">
    <source>
        <dbReference type="ARBA" id="ARBA00001946"/>
    </source>
</evidence>
<dbReference type="AlphaFoldDB" id="A0A5B2XLD2"/>
<dbReference type="InterPro" id="IPR023214">
    <property type="entry name" value="HAD_sf"/>
</dbReference>
<keyword evidence="2 4" id="KW-0378">Hydrolase</keyword>
<dbReference type="NCBIfam" id="TIGR01549">
    <property type="entry name" value="HAD-SF-IA-v1"/>
    <property type="match status" value="1"/>
</dbReference>
<dbReference type="Gene3D" id="3.40.50.1000">
    <property type="entry name" value="HAD superfamily/HAD-like"/>
    <property type="match status" value="1"/>
</dbReference>
<comment type="caution">
    <text evidence="4">The sequence shown here is derived from an EMBL/GenBank/DDBJ whole genome shotgun (WGS) entry which is preliminary data.</text>
</comment>
<keyword evidence="5" id="KW-1185">Reference proteome</keyword>